<dbReference type="EMBL" id="FOXO01000023">
    <property type="protein sequence ID" value="SFQ20106.1"/>
    <property type="molecule type" value="Genomic_DNA"/>
</dbReference>
<dbReference type="Proteomes" id="UP000182624">
    <property type="component" value="Unassembled WGS sequence"/>
</dbReference>
<reference evidence="2" key="1">
    <citation type="submission" date="2016-10" db="EMBL/GenBank/DDBJ databases">
        <authorList>
            <person name="Varghese N."/>
            <person name="Submissions S."/>
        </authorList>
    </citation>
    <scope>NUCLEOTIDE SEQUENCE [LARGE SCALE GENOMIC DNA]</scope>
    <source>
        <strain evidence="2">P18</strain>
    </source>
</reference>
<proteinExistence type="predicted"/>
<gene>
    <name evidence="1" type="ORF">SAMN04487928_12328</name>
</gene>
<protein>
    <submittedName>
        <fullName evidence="1">Uncharacterized protein</fullName>
    </submittedName>
</protein>
<sequence>MADKKNMINDEYLTEVNGGAGKSSAEFRARRKEFDDAWTMLKMDSKGFSGMMMAELYDEWELAGYSPDASTFLATKKA</sequence>
<keyword evidence="2" id="KW-1185">Reference proteome</keyword>
<dbReference type="OrthoDB" id="2005415at2"/>
<organism evidence="1 2">
    <name type="scientific">Butyrivibrio proteoclasticus</name>
    <dbReference type="NCBI Taxonomy" id="43305"/>
    <lineage>
        <taxon>Bacteria</taxon>
        <taxon>Bacillati</taxon>
        <taxon>Bacillota</taxon>
        <taxon>Clostridia</taxon>
        <taxon>Lachnospirales</taxon>
        <taxon>Lachnospiraceae</taxon>
        <taxon>Butyrivibrio</taxon>
    </lineage>
</organism>
<dbReference type="AlphaFoldDB" id="A0A1I5WL66"/>
<evidence type="ECO:0000313" key="1">
    <source>
        <dbReference type="EMBL" id="SFQ20106.1"/>
    </source>
</evidence>
<dbReference type="RefSeq" id="WP_074890088.1">
    <property type="nucleotide sequence ID" value="NZ_FOXO01000023.1"/>
</dbReference>
<evidence type="ECO:0000313" key="2">
    <source>
        <dbReference type="Proteomes" id="UP000182624"/>
    </source>
</evidence>
<accession>A0A1I5WL66</accession>
<name>A0A1I5WL66_9FIRM</name>